<proteinExistence type="predicted"/>
<dbReference type="EMBL" id="OIVN01001207">
    <property type="protein sequence ID" value="SPC91147.1"/>
    <property type="molecule type" value="Genomic_DNA"/>
</dbReference>
<protein>
    <recommendedName>
        <fullName evidence="4">Myb/SANT-like domain-containing protein</fullName>
    </recommendedName>
</protein>
<accession>A0A2N9FK15</accession>
<sequence length="538" mass="63665">MDRYLIDIMLEEVRKGKKIDHTLNNQAWIDMFMLFKERFSLQHDQDFLKSRSKSLEKQYFDIKNLLEQRQFSWDETQQMVTAFDDVWDAYVKEHPDAKSYRITPKPNYNDLCLIYGNPASDGWCNQARQDIGCNGARLNNSCHWRTDWTPSMDRFFIDLMLEQVRNGSMIDQKFNKLAWSDMVAEFSAEFGSQHDKDVLKSRFMNLRKRFNDMKTLLDQSVFAWNEMQQMINAEDNVWDAYVKVHPDARTYRNRTLPNFNDLFIIYGNDITEQRQDYSGHFMDAEDYELGLHRGNKIGRTYNMQAWTWMNASFSNKFGLLCDKDVLKDWYWSLRKEYMDVTDLLNHNGFAWDEIRQKVTADDFVWEAYIKEHPDAIAYRDKILDDYCDLCLIYGNESRNGRLSYSDIKMEINTNTLGMGIDDLIGDMQSPAMEFEISCQRRKRKSATSSTSACVQKVQRTIKEEIQEPCVIKTYLGTEEDKDYSSIECIVAALQTVPDMDDELFLEACELLEDERKAKMFVAMDITARRKWLLKKLRR</sequence>
<feature type="domain" description="At2g29880-like C-terminal" evidence="2">
    <location>
        <begin position="491"/>
        <end position="532"/>
    </location>
</feature>
<dbReference type="Pfam" id="PF12776">
    <property type="entry name" value="Myb_DNA-bind_3"/>
    <property type="match status" value="3"/>
</dbReference>
<dbReference type="PANTHER" id="PTHR46929">
    <property type="entry name" value="EXPRESSED PROTEIN"/>
    <property type="match status" value="1"/>
</dbReference>
<gene>
    <name evidence="3" type="ORF">FSB_LOCUS19029</name>
</gene>
<dbReference type="InterPro" id="IPR056253">
    <property type="entry name" value="At2g29880-like_C"/>
</dbReference>
<feature type="domain" description="Myb/SANT-like" evidence="1">
    <location>
        <begin position="148"/>
        <end position="241"/>
    </location>
</feature>
<evidence type="ECO:0000259" key="2">
    <source>
        <dbReference type="Pfam" id="PF24769"/>
    </source>
</evidence>
<name>A0A2N9FK15_FAGSY</name>
<evidence type="ECO:0000259" key="1">
    <source>
        <dbReference type="Pfam" id="PF12776"/>
    </source>
</evidence>
<feature type="domain" description="Myb/SANT-like" evidence="1">
    <location>
        <begin position="1"/>
        <end position="90"/>
    </location>
</feature>
<dbReference type="InterPro" id="IPR024752">
    <property type="entry name" value="Myb/SANT-like_dom"/>
</dbReference>
<organism evidence="3">
    <name type="scientific">Fagus sylvatica</name>
    <name type="common">Beechnut</name>
    <dbReference type="NCBI Taxonomy" id="28930"/>
    <lineage>
        <taxon>Eukaryota</taxon>
        <taxon>Viridiplantae</taxon>
        <taxon>Streptophyta</taxon>
        <taxon>Embryophyta</taxon>
        <taxon>Tracheophyta</taxon>
        <taxon>Spermatophyta</taxon>
        <taxon>Magnoliopsida</taxon>
        <taxon>eudicotyledons</taxon>
        <taxon>Gunneridae</taxon>
        <taxon>Pentapetalae</taxon>
        <taxon>rosids</taxon>
        <taxon>fabids</taxon>
        <taxon>Fagales</taxon>
        <taxon>Fagaceae</taxon>
        <taxon>Fagus</taxon>
    </lineage>
</organism>
<dbReference type="Pfam" id="PF24769">
    <property type="entry name" value="At2g29880_C"/>
    <property type="match status" value="1"/>
</dbReference>
<evidence type="ECO:0000313" key="3">
    <source>
        <dbReference type="EMBL" id="SPC91147.1"/>
    </source>
</evidence>
<dbReference type="PANTHER" id="PTHR46929:SF8">
    <property type="entry name" value="MYB_SANT-LIKE DOMAIN-CONTAINING PROTEIN"/>
    <property type="match status" value="1"/>
</dbReference>
<dbReference type="AlphaFoldDB" id="A0A2N9FK15"/>
<feature type="domain" description="Myb/SANT-like" evidence="1">
    <location>
        <begin position="292"/>
        <end position="368"/>
    </location>
</feature>
<reference evidence="3" key="1">
    <citation type="submission" date="2018-02" db="EMBL/GenBank/DDBJ databases">
        <authorList>
            <person name="Cohen D.B."/>
            <person name="Kent A.D."/>
        </authorList>
    </citation>
    <scope>NUCLEOTIDE SEQUENCE</scope>
</reference>
<evidence type="ECO:0008006" key="4">
    <source>
        <dbReference type="Google" id="ProtNLM"/>
    </source>
</evidence>